<dbReference type="SUPFAM" id="SSF49401">
    <property type="entry name" value="Bacterial adhesins"/>
    <property type="match status" value="1"/>
</dbReference>
<sequence length="193" mass="19859">MLKKTSLAVLAAATMMCGATAFAAPPKTGPFGSGTIHFTGTITNSPCTVAPGDDALVVPFGQISYRDLNAANATTASQPIVIRLTQCAFDPDTGATNPNPIGLMSKVKVSFSGTGTTDNKGYVSTGTAQNVAVQLLKSDNSTVIEANTVMPDGDAQQLQAGDNQLRFFARLLATGVATPGSVDSTVTYTLTYM</sequence>
<dbReference type="PANTHER" id="PTHR33420">
    <property type="entry name" value="FIMBRIAL SUBUNIT ELFA-RELATED"/>
    <property type="match status" value="1"/>
</dbReference>
<gene>
    <name evidence="3" type="ORF">F8W48_15995</name>
</gene>
<dbReference type="Pfam" id="PF00419">
    <property type="entry name" value="Fimbrial"/>
    <property type="match status" value="1"/>
</dbReference>
<name>A0A624MJV9_SALER</name>
<comment type="caution">
    <text evidence="3">The sequence shown here is derived from an EMBL/GenBank/DDBJ whole genome shotgun (WGS) entry which is preliminary data.</text>
</comment>
<evidence type="ECO:0000259" key="2">
    <source>
        <dbReference type="Pfam" id="PF00419"/>
    </source>
</evidence>
<proteinExistence type="predicted"/>
<dbReference type="InterPro" id="IPR008966">
    <property type="entry name" value="Adhesion_dom_sf"/>
</dbReference>
<evidence type="ECO:0000256" key="1">
    <source>
        <dbReference type="SAM" id="SignalP"/>
    </source>
</evidence>
<feature type="domain" description="Fimbrial-type adhesion" evidence="2">
    <location>
        <begin position="36"/>
        <end position="192"/>
    </location>
</feature>
<keyword evidence="1" id="KW-0732">Signal</keyword>
<dbReference type="GO" id="GO:0043709">
    <property type="term" value="P:cell adhesion involved in single-species biofilm formation"/>
    <property type="evidence" value="ECO:0007669"/>
    <property type="project" value="TreeGrafter"/>
</dbReference>
<feature type="signal peptide" evidence="1">
    <location>
        <begin position="1"/>
        <end position="23"/>
    </location>
</feature>
<organism evidence="3">
    <name type="scientific">Salmonella enterica</name>
    <name type="common">Salmonella choleraesuis</name>
    <dbReference type="NCBI Taxonomy" id="28901"/>
    <lineage>
        <taxon>Bacteria</taxon>
        <taxon>Pseudomonadati</taxon>
        <taxon>Pseudomonadota</taxon>
        <taxon>Gammaproteobacteria</taxon>
        <taxon>Enterobacterales</taxon>
        <taxon>Enterobacteriaceae</taxon>
        <taxon>Salmonella</taxon>
    </lineage>
</organism>
<dbReference type="InterPro" id="IPR050263">
    <property type="entry name" value="Bact_Fimbrial_Adh_Pro"/>
</dbReference>
<reference evidence="3" key="1">
    <citation type="submission" date="2019-10" db="EMBL/GenBank/DDBJ databases">
        <authorList>
            <consortium name="PulseNet: The National Subtyping Network for Foodborne Disease Surveillance"/>
            <person name="Tarr C.L."/>
            <person name="Trees E."/>
            <person name="Katz L.S."/>
            <person name="Carleton-Romer H.A."/>
            <person name="Stroika S."/>
            <person name="Kucerova Z."/>
            <person name="Roache K.F."/>
            <person name="Sabol A.L."/>
            <person name="Besser J."/>
            <person name="Gerner-Smidt P."/>
        </authorList>
    </citation>
    <scope>NUCLEOTIDE SEQUENCE</scope>
    <source>
        <strain evidence="3">PNUSAS103982</strain>
    </source>
</reference>
<dbReference type="NCBIfam" id="NF011757">
    <property type="entry name" value="PRK15210.1"/>
    <property type="match status" value="1"/>
</dbReference>
<dbReference type="AlphaFoldDB" id="A0A624MJV9"/>
<dbReference type="InterPro" id="IPR036937">
    <property type="entry name" value="Adhesion_dom_fimbrial_sf"/>
</dbReference>
<dbReference type="InterPro" id="IPR000259">
    <property type="entry name" value="Adhesion_dom_fimbrial"/>
</dbReference>
<dbReference type="EMBL" id="AALHHT010000005">
    <property type="protein sequence ID" value="ECZ6322732.1"/>
    <property type="molecule type" value="Genomic_DNA"/>
</dbReference>
<dbReference type="PANTHER" id="PTHR33420:SF11">
    <property type="entry name" value="FIMBRIAL-LIKE PROTEIN"/>
    <property type="match status" value="1"/>
</dbReference>
<protein>
    <submittedName>
        <fullName evidence="3">Fimbrial protein</fullName>
    </submittedName>
</protein>
<evidence type="ECO:0000313" key="3">
    <source>
        <dbReference type="EMBL" id="ECZ6322732.1"/>
    </source>
</evidence>
<dbReference type="GO" id="GO:0009289">
    <property type="term" value="C:pilus"/>
    <property type="evidence" value="ECO:0007669"/>
    <property type="project" value="InterPro"/>
</dbReference>
<feature type="chain" id="PRO_5026074277" evidence="1">
    <location>
        <begin position="24"/>
        <end position="193"/>
    </location>
</feature>
<dbReference type="Gene3D" id="2.60.40.1090">
    <property type="entry name" value="Fimbrial-type adhesion domain"/>
    <property type="match status" value="1"/>
</dbReference>
<accession>A0A624MJV9</accession>